<keyword evidence="2" id="KW-1185">Reference proteome</keyword>
<evidence type="ECO:0000313" key="2">
    <source>
        <dbReference type="Proteomes" id="UP001177670"/>
    </source>
</evidence>
<accession>A0AA40KWB5</accession>
<organism evidence="1 2">
    <name type="scientific">Melipona bicolor</name>
    <dbReference type="NCBI Taxonomy" id="60889"/>
    <lineage>
        <taxon>Eukaryota</taxon>
        <taxon>Metazoa</taxon>
        <taxon>Ecdysozoa</taxon>
        <taxon>Arthropoda</taxon>
        <taxon>Hexapoda</taxon>
        <taxon>Insecta</taxon>
        <taxon>Pterygota</taxon>
        <taxon>Neoptera</taxon>
        <taxon>Endopterygota</taxon>
        <taxon>Hymenoptera</taxon>
        <taxon>Apocrita</taxon>
        <taxon>Aculeata</taxon>
        <taxon>Apoidea</taxon>
        <taxon>Anthophila</taxon>
        <taxon>Apidae</taxon>
        <taxon>Melipona</taxon>
    </lineage>
</organism>
<protein>
    <submittedName>
        <fullName evidence="1">Uncharacterized protein</fullName>
    </submittedName>
</protein>
<sequence length="148" mass="17047">MKIERKESRIRKDVPYLRIDRGRPQISETNISARLEIETPETFAIIFVNFAQLAEKKKQKNEKSNPRKKMSFPQVGYYYHAGSSRRHEFTKLQLIAGLSRVRSERFRVTVAFPTKYRPGIAAIPPGVYRALAAEPGYSPEAYEELEAA</sequence>
<name>A0AA40KWB5_9HYME</name>
<proteinExistence type="predicted"/>
<dbReference type="AlphaFoldDB" id="A0AA40KWB5"/>
<gene>
    <name evidence="1" type="ORF">K0M31_000009</name>
</gene>
<reference evidence="1" key="1">
    <citation type="submission" date="2021-10" db="EMBL/GenBank/DDBJ databases">
        <title>Melipona bicolor Genome sequencing and assembly.</title>
        <authorList>
            <person name="Araujo N.S."/>
            <person name="Arias M.C."/>
        </authorList>
    </citation>
    <scope>NUCLEOTIDE SEQUENCE</scope>
    <source>
        <strain evidence="1">USP_2M_L1-L4_2017</strain>
        <tissue evidence="1">Whole body</tissue>
    </source>
</reference>
<dbReference type="Proteomes" id="UP001177670">
    <property type="component" value="Unassembled WGS sequence"/>
</dbReference>
<comment type="caution">
    <text evidence="1">The sequence shown here is derived from an EMBL/GenBank/DDBJ whole genome shotgun (WGS) entry which is preliminary data.</text>
</comment>
<evidence type="ECO:0000313" key="1">
    <source>
        <dbReference type="EMBL" id="KAK1135411.1"/>
    </source>
</evidence>
<dbReference type="EMBL" id="JAHYIQ010000001">
    <property type="protein sequence ID" value="KAK1135411.1"/>
    <property type="molecule type" value="Genomic_DNA"/>
</dbReference>